<accession>A0A9X8UJ58</accession>
<dbReference type="AlphaFoldDB" id="A0A9X8UJ58"/>
<comment type="caution">
    <text evidence="3">The sequence shown here is derived from an EMBL/GenBank/DDBJ whole genome shotgun (WGS) entry which is preliminary data.</text>
</comment>
<feature type="chain" id="PRO_5040854392" description="SHOCT domain-containing protein" evidence="2">
    <location>
        <begin position="25"/>
        <end position="112"/>
    </location>
</feature>
<evidence type="ECO:0000256" key="1">
    <source>
        <dbReference type="SAM" id="MobiDB-lite"/>
    </source>
</evidence>
<name>A0A9X8UJ58_9FIRM</name>
<gene>
    <name evidence="3" type="ORF">EDD78_10637</name>
</gene>
<dbReference type="Proteomes" id="UP000294682">
    <property type="component" value="Unassembled WGS sequence"/>
</dbReference>
<feature type="signal peptide" evidence="2">
    <location>
        <begin position="1"/>
        <end position="24"/>
    </location>
</feature>
<dbReference type="EMBL" id="SLUK01000006">
    <property type="protein sequence ID" value="TCL43178.1"/>
    <property type="molecule type" value="Genomic_DNA"/>
</dbReference>
<evidence type="ECO:0008006" key="5">
    <source>
        <dbReference type="Google" id="ProtNLM"/>
    </source>
</evidence>
<feature type="region of interest" description="Disordered" evidence="1">
    <location>
        <begin position="79"/>
        <end position="112"/>
    </location>
</feature>
<keyword evidence="4" id="KW-1185">Reference proteome</keyword>
<dbReference type="PROSITE" id="PS51257">
    <property type="entry name" value="PROKAR_LIPOPROTEIN"/>
    <property type="match status" value="1"/>
</dbReference>
<evidence type="ECO:0000313" key="4">
    <source>
        <dbReference type="Proteomes" id="UP000294682"/>
    </source>
</evidence>
<evidence type="ECO:0000256" key="2">
    <source>
        <dbReference type="SAM" id="SignalP"/>
    </source>
</evidence>
<proteinExistence type="predicted"/>
<evidence type="ECO:0000313" key="3">
    <source>
        <dbReference type="EMBL" id="TCL43178.1"/>
    </source>
</evidence>
<organism evidence="3 4">
    <name type="scientific">Harryflintia acetispora</name>
    <dbReference type="NCBI Taxonomy" id="1849041"/>
    <lineage>
        <taxon>Bacteria</taxon>
        <taxon>Bacillati</taxon>
        <taxon>Bacillota</taxon>
        <taxon>Clostridia</taxon>
        <taxon>Eubacteriales</taxon>
        <taxon>Oscillospiraceae</taxon>
        <taxon>Harryflintia</taxon>
    </lineage>
</organism>
<feature type="compositionally biased region" description="Low complexity" evidence="1">
    <location>
        <begin position="81"/>
        <end position="94"/>
    </location>
</feature>
<sequence>MRKSVKLSVLAGALILTAALGCAAAGQPSPRERYEALLGEGVITEAEFEKLERFDFELPESERQPIDDFLVGSISAEMQLPADAGGPPHGGNHPPMDPLTLRGGATEGEISK</sequence>
<dbReference type="RefSeq" id="WP_132084560.1">
    <property type="nucleotide sequence ID" value="NZ_SLUK01000006.1"/>
</dbReference>
<protein>
    <recommendedName>
        <fullName evidence="5">SHOCT domain-containing protein</fullName>
    </recommendedName>
</protein>
<keyword evidence="2" id="KW-0732">Signal</keyword>
<reference evidence="3 4" key="1">
    <citation type="submission" date="2019-03" db="EMBL/GenBank/DDBJ databases">
        <title>Genomic Encyclopedia of Type Strains, Phase IV (KMG-IV): sequencing the most valuable type-strain genomes for metagenomic binning, comparative biology and taxonomic classification.</title>
        <authorList>
            <person name="Goeker M."/>
        </authorList>
    </citation>
    <scope>NUCLEOTIDE SEQUENCE [LARGE SCALE GENOMIC DNA]</scope>
    <source>
        <strain evidence="3 4">DSM 100433</strain>
    </source>
</reference>